<proteinExistence type="predicted"/>
<protein>
    <submittedName>
        <fullName evidence="1">Uncharacterized protein</fullName>
    </submittedName>
</protein>
<accession>A0A409WAF9</accession>
<dbReference type="OrthoDB" id="2100988at2759"/>
<organism evidence="1 2">
    <name type="scientific">Gymnopilus dilepis</name>
    <dbReference type="NCBI Taxonomy" id="231916"/>
    <lineage>
        <taxon>Eukaryota</taxon>
        <taxon>Fungi</taxon>
        <taxon>Dikarya</taxon>
        <taxon>Basidiomycota</taxon>
        <taxon>Agaricomycotina</taxon>
        <taxon>Agaricomycetes</taxon>
        <taxon>Agaricomycetidae</taxon>
        <taxon>Agaricales</taxon>
        <taxon>Agaricineae</taxon>
        <taxon>Hymenogastraceae</taxon>
        <taxon>Gymnopilus</taxon>
    </lineage>
</organism>
<dbReference type="AlphaFoldDB" id="A0A409WAF9"/>
<dbReference type="Proteomes" id="UP000284706">
    <property type="component" value="Unassembled WGS sequence"/>
</dbReference>
<evidence type="ECO:0000313" key="2">
    <source>
        <dbReference type="Proteomes" id="UP000284706"/>
    </source>
</evidence>
<reference evidence="1 2" key="1">
    <citation type="journal article" date="2018" name="Evol. Lett.">
        <title>Horizontal gene cluster transfer increased hallucinogenic mushroom diversity.</title>
        <authorList>
            <person name="Reynolds H.T."/>
            <person name="Vijayakumar V."/>
            <person name="Gluck-Thaler E."/>
            <person name="Korotkin H.B."/>
            <person name="Matheny P.B."/>
            <person name="Slot J.C."/>
        </authorList>
    </citation>
    <scope>NUCLEOTIDE SEQUENCE [LARGE SCALE GENOMIC DNA]</scope>
    <source>
        <strain evidence="1 2">SRW20</strain>
    </source>
</reference>
<comment type="caution">
    <text evidence="1">The sequence shown here is derived from an EMBL/GenBank/DDBJ whole genome shotgun (WGS) entry which is preliminary data.</text>
</comment>
<dbReference type="InParanoid" id="A0A409WAF9"/>
<keyword evidence="2" id="KW-1185">Reference proteome</keyword>
<name>A0A409WAF9_9AGAR</name>
<sequence>MPFLVARQRAQLQPPALLSFCLTATNTDSFQRRTVQPNRPIPSMLWAKEFTEKKDKAPQTEDQ</sequence>
<evidence type="ECO:0000313" key="1">
    <source>
        <dbReference type="EMBL" id="PPQ75493.1"/>
    </source>
</evidence>
<gene>
    <name evidence="1" type="ORF">CVT26_015817</name>
</gene>
<dbReference type="EMBL" id="NHYE01005254">
    <property type="protein sequence ID" value="PPQ75493.1"/>
    <property type="molecule type" value="Genomic_DNA"/>
</dbReference>